<feature type="compositionally biased region" description="Low complexity" evidence="1">
    <location>
        <begin position="36"/>
        <end position="47"/>
    </location>
</feature>
<name>A0AAW1DH98_9HEMI</name>
<evidence type="ECO:0000313" key="3">
    <source>
        <dbReference type="Proteomes" id="UP001461498"/>
    </source>
</evidence>
<proteinExistence type="predicted"/>
<reference evidence="2 3" key="1">
    <citation type="submission" date="2022-12" db="EMBL/GenBank/DDBJ databases">
        <title>Chromosome-level genome assembly of true bugs.</title>
        <authorList>
            <person name="Ma L."/>
            <person name="Li H."/>
        </authorList>
    </citation>
    <scope>NUCLEOTIDE SEQUENCE [LARGE SCALE GENOMIC DNA]</scope>
    <source>
        <strain evidence="2">Lab_2022b</strain>
    </source>
</reference>
<accession>A0AAW1DH98</accession>
<feature type="region of interest" description="Disordered" evidence="1">
    <location>
        <begin position="1"/>
        <end position="59"/>
    </location>
</feature>
<evidence type="ECO:0000256" key="1">
    <source>
        <dbReference type="SAM" id="MobiDB-lite"/>
    </source>
</evidence>
<keyword evidence="3" id="KW-1185">Reference proteome</keyword>
<comment type="caution">
    <text evidence="2">The sequence shown here is derived from an EMBL/GenBank/DDBJ whole genome shotgun (WGS) entry which is preliminary data.</text>
</comment>
<feature type="compositionally biased region" description="Basic and acidic residues" evidence="1">
    <location>
        <begin position="19"/>
        <end position="30"/>
    </location>
</feature>
<evidence type="ECO:0000313" key="2">
    <source>
        <dbReference type="EMBL" id="KAK9510223.1"/>
    </source>
</evidence>
<dbReference type="AlphaFoldDB" id="A0AAW1DH98"/>
<sequence>MEWSDISDTIKGLPGLIRRRMESPTRRAPPENETEQQQQQQHQQQQQTGLQKSPVKRVKGQLIKRESATFYVDGATYTIGKGTFL</sequence>
<dbReference type="EMBL" id="JAPXFL010000002">
    <property type="protein sequence ID" value="KAK9510223.1"/>
    <property type="molecule type" value="Genomic_DNA"/>
</dbReference>
<dbReference type="Proteomes" id="UP001461498">
    <property type="component" value="Unassembled WGS sequence"/>
</dbReference>
<protein>
    <submittedName>
        <fullName evidence="2">Uncharacterized protein</fullName>
    </submittedName>
</protein>
<gene>
    <name evidence="2" type="ORF">O3M35_005052</name>
</gene>
<organism evidence="2 3">
    <name type="scientific">Rhynocoris fuscipes</name>
    <dbReference type="NCBI Taxonomy" id="488301"/>
    <lineage>
        <taxon>Eukaryota</taxon>
        <taxon>Metazoa</taxon>
        <taxon>Ecdysozoa</taxon>
        <taxon>Arthropoda</taxon>
        <taxon>Hexapoda</taxon>
        <taxon>Insecta</taxon>
        <taxon>Pterygota</taxon>
        <taxon>Neoptera</taxon>
        <taxon>Paraneoptera</taxon>
        <taxon>Hemiptera</taxon>
        <taxon>Heteroptera</taxon>
        <taxon>Panheteroptera</taxon>
        <taxon>Cimicomorpha</taxon>
        <taxon>Reduviidae</taxon>
        <taxon>Harpactorinae</taxon>
        <taxon>Harpactorini</taxon>
        <taxon>Rhynocoris</taxon>
    </lineage>
</organism>